<evidence type="ECO:0000313" key="10">
    <source>
        <dbReference type="EMBL" id="TLX65276.1"/>
    </source>
</evidence>
<feature type="active site" description="Nucleophile" evidence="7">
    <location>
        <position position="79"/>
    </location>
</feature>
<comment type="caution">
    <text evidence="10">The sequence shown here is derived from an EMBL/GenBank/DDBJ whole genome shotgun (WGS) entry which is preliminary data.</text>
</comment>
<dbReference type="PANTHER" id="PTHR43780">
    <property type="entry name" value="1-AMINOCYCLOPROPANE-1-CARBOXYLATE DEAMINASE-RELATED"/>
    <property type="match status" value="1"/>
</dbReference>
<evidence type="ECO:0000256" key="5">
    <source>
        <dbReference type="ARBA" id="ARBA00066825"/>
    </source>
</evidence>
<accession>A0A5R9QIY5</accession>
<dbReference type="InterPro" id="IPR027278">
    <property type="entry name" value="ACCD_DCysDesulf"/>
</dbReference>
<dbReference type="NCBIfam" id="NF003030">
    <property type="entry name" value="PRK03910.1-3"/>
    <property type="match status" value="1"/>
</dbReference>
<comment type="cofactor">
    <cofactor evidence="1">
        <name>pyridoxal 5'-phosphate</name>
        <dbReference type="ChEBI" id="CHEBI:597326"/>
    </cofactor>
</comment>
<dbReference type="PIRSF" id="PIRSF006278">
    <property type="entry name" value="ACCD_DCysDesulf"/>
    <property type="match status" value="1"/>
</dbReference>
<feature type="domain" description="Tryptophan synthase beta chain-like PALP" evidence="9">
    <location>
        <begin position="15"/>
        <end position="320"/>
    </location>
</feature>
<protein>
    <recommendedName>
        <fullName evidence="6">L-cysteate sulfo-lyase</fullName>
        <ecNumber evidence="5">4.4.1.25</ecNumber>
    </recommendedName>
</protein>
<organism evidence="10 11">
    <name type="scientific">Stutzerimonas nosocomialis</name>
    <dbReference type="NCBI Taxonomy" id="1056496"/>
    <lineage>
        <taxon>Bacteria</taxon>
        <taxon>Pseudomonadati</taxon>
        <taxon>Pseudomonadota</taxon>
        <taxon>Gammaproteobacteria</taxon>
        <taxon>Pseudomonadales</taxon>
        <taxon>Pseudomonadaceae</taxon>
        <taxon>Stutzerimonas</taxon>
    </lineage>
</organism>
<reference evidence="10 11" key="1">
    <citation type="journal article" date="2017" name="Eur. J. Clin. Microbiol. Infect. Dis.">
        <title>Uncommonly isolated clinical Pseudomonas: identification and phylogenetic assignation.</title>
        <authorList>
            <person name="Mulet M."/>
            <person name="Gomila M."/>
            <person name="Ramirez A."/>
            <person name="Cardew S."/>
            <person name="Moore E.R."/>
            <person name="Lalucat J."/>
            <person name="Garcia-Valdes E."/>
        </authorList>
    </citation>
    <scope>NUCLEOTIDE SEQUENCE [LARGE SCALE GENOMIC DNA]</scope>
    <source>
        <strain evidence="10 11">SD129</strain>
    </source>
</reference>
<evidence type="ECO:0000256" key="8">
    <source>
        <dbReference type="PIRSR" id="PIRSR006278-2"/>
    </source>
</evidence>
<evidence type="ECO:0000256" key="3">
    <source>
        <dbReference type="ARBA" id="ARBA00022898"/>
    </source>
</evidence>
<evidence type="ECO:0000256" key="2">
    <source>
        <dbReference type="ARBA" id="ARBA00008639"/>
    </source>
</evidence>
<dbReference type="InterPro" id="IPR001926">
    <property type="entry name" value="TrpB-like_PALP"/>
</dbReference>
<dbReference type="PANTHER" id="PTHR43780:SF2">
    <property type="entry name" value="1-AMINOCYCLOPROPANE-1-CARBOXYLATE DEAMINASE-RELATED"/>
    <property type="match status" value="1"/>
</dbReference>
<keyword evidence="3 8" id="KW-0663">Pyridoxal phosphate</keyword>
<dbReference type="AlphaFoldDB" id="A0A5R9QIY5"/>
<keyword evidence="4 10" id="KW-0456">Lyase</keyword>
<dbReference type="EMBL" id="QLAG01000002">
    <property type="protein sequence ID" value="TLX65276.1"/>
    <property type="molecule type" value="Genomic_DNA"/>
</dbReference>
<dbReference type="SUPFAM" id="SSF53686">
    <property type="entry name" value="Tryptophan synthase beta subunit-like PLP-dependent enzymes"/>
    <property type="match status" value="1"/>
</dbReference>
<sequence>MLIGDALSQFPRLELVPGATPLERLERLSRHLGRELYIKRDDLTPFALGGNKARKLEYLGAHALAAGADTLVTAGAIQSNHVRQTAALAARLGLGCLALLENPIQSQDRNYLANGNRLLLDLYGAEVERVDDLSQAESLLQAAGERLRQAGKRPYLVPIGGSNAIGALGYVRGGLELSRQMDECGSAFAAVVLASGSAGTHAGLALALQATRPGTRVVGVTVSRSEEAQRPKVDSLLQQTAQQLGIPMPDGLPVELWDGYFAPRYGEPNAATLEAVALLARLEGILLDPVYTGKAFAGLLDGIARGAFPGDDPLLFLHTGGSPALFAYQRAAP</sequence>
<evidence type="ECO:0000256" key="1">
    <source>
        <dbReference type="ARBA" id="ARBA00001933"/>
    </source>
</evidence>
<feature type="modified residue" description="N6-(pyridoxal phosphate)lysine" evidence="8">
    <location>
        <position position="52"/>
    </location>
</feature>
<dbReference type="Gene3D" id="3.40.50.1100">
    <property type="match status" value="2"/>
</dbReference>
<dbReference type="GO" id="GO:0019148">
    <property type="term" value="F:D-cysteine desulfhydrase activity"/>
    <property type="evidence" value="ECO:0007669"/>
    <property type="project" value="TreeGrafter"/>
</dbReference>
<dbReference type="OrthoDB" id="9801249at2"/>
<dbReference type="Pfam" id="PF00291">
    <property type="entry name" value="PALP"/>
    <property type="match status" value="1"/>
</dbReference>
<evidence type="ECO:0000256" key="6">
    <source>
        <dbReference type="ARBA" id="ARBA00068519"/>
    </source>
</evidence>
<dbReference type="GO" id="GO:0034011">
    <property type="term" value="F:L-cysteate sulfo-lyase activity"/>
    <property type="evidence" value="ECO:0007669"/>
    <property type="project" value="UniProtKB-EC"/>
</dbReference>
<dbReference type="EC" id="4.4.1.25" evidence="5"/>
<dbReference type="FunFam" id="3.40.50.1100:FF:000017">
    <property type="entry name" value="D-cysteine desulfhydrase"/>
    <property type="match status" value="1"/>
</dbReference>
<keyword evidence="11" id="KW-1185">Reference proteome</keyword>
<dbReference type="RefSeq" id="WP_138410132.1">
    <property type="nucleotide sequence ID" value="NZ_QLAE01000045.1"/>
</dbReference>
<proteinExistence type="inferred from homology"/>
<name>A0A5R9QIY5_9GAMM</name>
<evidence type="ECO:0000256" key="4">
    <source>
        <dbReference type="ARBA" id="ARBA00023239"/>
    </source>
</evidence>
<evidence type="ECO:0000313" key="11">
    <source>
        <dbReference type="Proteomes" id="UP000306753"/>
    </source>
</evidence>
<dbReference type="InterPro" id="IPR005966">
    <property type="entry name" value="D-Cys_desShydrase"/>
</dbReference>
<dbReference type="InterPro" id="IPR036052">
    <property type="entry name" value="TrpB-like_PALP_sf"/>
</dbReference>
<dbReference type="Proteomes" id="UP000306753">
    <property type="component" value="Unassembled WGS sequence"/>
</dbReference>
<evidence type="ECO:0000259" key="9">
    <source>
        <dbReference type="Pfam" id="PF00291"/>
    </source>
</evidence>
<gene>
    <name evidence="10" type="ORF">DN820_02920</name>
</gene>
<dbReference type="NCBIfam" id="TIGR01275">
    <property type="entry name" value="ACC_deam_rel"/>
    <property type="match status" value="1"/>
</dbReference>
<evidence type="ECO:0000256" key="7">
    <source>
        <dbReference type="PIRSR" id="PIRSR006278-1"/>
    </source>
</evidence>
<comment type="similarity">
    <text evidence="2">Belongs to the ACC deaminase/D-cysteine desulfhydrase family.</text>
</comment>